<evidence type="ECO:0000313" key="2">
    <source>
        <dbReference type="EMBL" id="QNN62837.1"/>
    </source>
</evidence>
<keyword evidence="3" id="KW-1185">Reference proteome</keyword>
<feature type="transmembrane region" description="Helical" evidence="1">
    <location>
        <begin position="25"/>
        <end position="46"/>
    </location>
</feature>
<keyword evidence="1" id="KW-0472">Membrane</keyword>
<dbReference type="KEGG" id="ldn:H9L06_00050"/>
<evidence type="ECO:0000313" key="3">
    <source>
        <dbReference type="Proteomes" id="UP000515934"/>
    </source>
</evidence>
<reference evidence="2 3" key="1">
    <citation type="submission" date="2020-08" db="EMBL/GenBank/DDBJ databases">
        <title>Genome sequence of Leucobacter denitrificans KACC 14055T.</title>
        <authorList>
            <person name="Hyun D.-W."/>
            <person name="Bae J.-W."/>
        </authorList>
    </citation>
    <scope>NUCLEOTIDE SEQUENCE [LARGE SCALE GENOMIC DNA]</scope>
    <source>
        <strain evidence="2 3">KACC 14055</strain>
    </source>
</reference>
<accession>A0A7G9S4R2</accession>
<keyword evidence="1" id="KW-0812">Transmembrane</keyword>
<dbReference type="Proteomes" id="UP000515934">
    <property type="component" value="Chromosome"/>
</dbReference>
<name>A0A7G9S4R2_9MICO</name>
<organism evidence="2 3">
    <name type="scientific">Leucobacter denitrificans</name>
    <dbReference type="NCBI Taxonomy" id="683042"/>
    <lineage>
        <taxon>Bacteria</taxon>
        <taxon>Bacillati</taxon>
        <taxon>Actinomycetota</taxon>
        <taxon>Actinomycetes</taxon>
        <taxon>Micrococcales</taxon>
        <taxon>Microbacteriaceae</taxon>
        <taxon>Leucobacter</taxon>
    </lineage>
</organism>
<feature type="transmembrane region" description="Helical" evidence="1">
    <location>
        <begin position="73"/>
        <end position="94"/>
    </location>
</feature>
<dbReference type="EMBL" id="CP060716">
    <property type="protein sequence ID" value="QNN62837.1"/>
    <property type="molecule type" value="Genomic_DNA"/>
</dbReference>
<evidence type="ECO:0000256" key="1">
    <source>
        <dbReference type="SAM" id="Phobius"/>
    </source>
</evidence>
<dbReference type="AlphaFoldDB" id="A0A7G9S4R2"/>
<proteinExistence type="predicted"/>
<dbReference type="RefSeq" id="WP_187555307.1">
    <property type="nucleotide sequence ID" value="NZ_CP060716.1"/>
</dbReference>
<gene>
    <name evidence="2" type="ORF">H9L06_00050</name>
</gene>
<sequence length="203" mass="22707">MSSKNPDIATRLRRHPEIEVRRSPAVLAIGFGIGALILLAWLLLLINSREVSADFAEHQDTAATLNQRVGSRFGVLIGLFALPVIAVLPMFLGWQFSPRFFRKQTGSRLRRGYRAFFPGTSQQGAEFQNLVRTRDAAVIGSMNEGAEKGNLIVEGWSSHQDRVAYVGTYAFDLREDPQWELVTFQGADFETYQTVFGDRVGVK</sequence>
<keyword evidence="1" id="KW-1133">Transmembrane helix</keyword>
<protein>
    <submittedName>
        <fullName evidence="2">Uncharacterized protein</fullName>
    </submittedName>
</protein>